<dbReference type="EC" id="6.4.1.8" evidence="6"/>
<dbReference type="GO" id="GO:0005829">
    <property type="term" value="C:cytosol"/>
    <property type="evidence" value="ECO:0007669"/>
    <property type="project" value="TreeGrafter"/>
</dbReference>
<gene>
    <name evidence="7" type="primary">acxA</name>
    <name evidence="6" type="synonym">apc3</name>
    <name evidence="6" type="ORF">Lstg_2391</name>
    <name evidence="7" type="ORF">NCTC11991_02387</name>
</gene>
<dbReference type="OrthoDB" id="9768323at2"/>
<comment type="similarity">
    <text evidence="1">Belongs to the oxoprolinase family.</text>
</comment>
<dbReference type="EC" id="6.4.1.6" evidence="7"/>
<dbReference type="GO" id="GO:0006749">
    <property type="term" value="P:glutathione metabolic process"/>
    <property type="evidence" value="ECO:0007669"/>
    <property type="project" value="TreeGrafter"/>
</dbReference>
<keyword evidence="7" id="KW-0436">Ligase</keyword>
<keyword evidence="8" id="KW-1185">Reference proteome</keyword>
<protein>
    <submittedName>
        <fullName evidence="7">Acetone carboxylase beta subunit</fullName>
        <ecNumber evidence="7">6.4.1.6</ecNumber>
    </submittedName>
    <submittedName>
        <fullName evidence="6">Acetophenone carboxylase gamma subunit</fullName>
        <ecNumber evidence="6">6.4.1.8</ecNumber>
    </submittedName>
</protein>
<dbReference type="InterPro" id="IPR049517">
    <property type="entry name" value="ACX-like_C"/>
</dbReference>
<dbReference type="Proteomes" id="UP000054820">
    <property type="component" value="Unassembled WGS sequence"/>
</dbReference>
<name>A0A378LAP1_9GAMM</name>
<dbReference type="EMBL" id="UGOY01000001">
    <property type="protein sequence ID" value="STY23777.1"/>
    <property type="molecule type" value="Genomic_DNA"/>
</dbReference>
<evidence type="ECO:0000259" key="2">
    <source>
        <dbReference type="Pfam" id="PF01968"/>
    </source>
</evidence>
<dbReference type="Pfam" id="PF19278">
    <property type="entry name" value="Hydant_A_C"/>
    <property type="match status" value="1"/>
</dbReference>
<reference evidence="6 8" key="1">
    <citation type="submission" date="2015-11" db="EMBL/GenBank/DDBJ databases">
        <title>Genomic analysis of 38 Legionella species identifies large and diverse effector repertoires.</title>
        <authorList>
            <person name="Burstein D."/>
            <person name="Amaro F."/>
            <person name="Zusman T."/>
            <person name="Lifshitz Z."/>
            <person name="Cohen O."/>
            <person name="Gilbert J.A."/>
            <person name="Pupko T."/>
            <person name="Shuman H.A."/>
            <person name="Segal G."/>
        </authorList>
    </citation>
    <scope>NUCLEOTIDE SEQUENCE [LARGE SCALE GENOMIC DNA]</scope>
    <source>
        <strain evidence="6 8">SC-18-C9</strain>
    </source>
</reference>
<feature type="domain" description="Hydantoinase B/oxoprolinase" evidence="3">
    <location>
        <begin position="691"/>
        <end position="1196"/>
    </location>
</feature>
<feature type="domain" description="Hydantoinase/oxoprolinase N-terminal" evidence="4">
    <location>
        <begin position="8"/>
        <end position="184"/>
    </location>
</feature>
<dbReference type="RefSeq" id="WP_058477940.1">
    <property type="nucleotide sequence ID" value="NZ_CAAAIO010000010.1"/>
</dbReference>
<dbReference type="PANTHER" id="PTHR11365:SF23">
    <property type="entry name" value="HYPOTHETICAL 5-OXOPROLINASE (EUROFUNG)-RELATED"/>
    <property type="match status" value="1"/>
</dbReference>
<feature type="domain" description="Acetophenone carboxylase-like C-terminal" evidence="5">
    <location>
        <begin position="508"/>
        <end position="666"/>
    </location>
</feature>
<dbReference type="InterPro" id="IPR008040">
    <property type="entry name" value="Hydant_A_N"/>
</dbReference>
<dbReference type="Pfam" id="PF02538">
    <property type="entry name" value="Hydantoinase_B"/>
    <property type="match status" value="1"/>
</dbReference>
<dbReference type="Pfam" id="PF01968">
    <property type="entry name" value="Hydantoinase_A"/>
    <property type="match status" value="1"/>
</dbReference>
<evidence type="ECO:0000313" key="7">
    <source>
        <dbReference type="EMBL" id="STY23777.1"/>
    </source>
</evidence>
<evidence type="ECO:0000313" key="9">
    <source>
        <dbReference type="Proteomes" id="UP000255110"/>
    </source>
</evidence>
<dbReference type="InterPro" id="IPR002821">
    <property type="entry name" value="Hydantoinase_A"/>
</dbReference>
<proteinExistence type="inferred from homology"/>
<accession>A0A378LAP1</accession>
<reference evidence="7 9" key="2">
    <citation type="submission" date="2018-06" db="EMBL/GenBank/DDBJ databases">
        <authorList>
            <consortium name="Pathogen Informatics"/>
            <person name="Doyle S."/>
        </authorList>
    </citation>
    <scope>NUCLEOTIDE SEQUENCE [LARGE SCALE GENOMIC DNA]</scope>
    <source>
        <strain evidence="7 9">NCTC11991</strain>
    </source>
</reference>
<dbReference type="InterPro" id="IPR045079">
    <property type="entry name" value="Oxoprolinase-like"/>
</dbReference>
<dbReference type="AlphaFoldDB" id="A0A378LAP1"/>
<dbReference type="PANTHER" id="PTHR11365">
    <property type="entry name" value="5-OXOPROLINASE RELATED"/>
    <property type="match status" value="1"/>
</dbReference>
<organism evidence="7 9">
    <name type="scientific">Legionella steigerwaltii</name>
    <dbReference type="NCBI Taxonomy" id="460"/>
    <lineage>
        <taxon>Bacteria</taxon>
        <taxon>Pseudomonadati</taxon>
        <taxon>Pseudomonadota</taxon>
        <taxon>Gammaproteobacteria</taxon>
        <taxon>Legionellales</taxon>
        <taxon>Legionellaceae</taxon>
        <taxon>Legionella</taxon>
    </lineage>
</organism>
<sequence length="1197" mass="131157">MKKNKWEFWIDRGGTFTDIVACSPEGRVSSHKLLSENPEFYPDATIQGIQDILQCSSIPANQIAFIKMGTTVATNTLLERKGAKVLLAITKGFADALRIGYQNRPDLFALNIKLPSLLYEEVIEIDERVNAQGSVLQPLDEKKARKKMEYAFAQGYCTIAIVLMHAYQYTQHEKKLKEIAREIGFTQISVSHEVASVMKLVSRGDTTVVDAYLSPVLQRYIQSLHDKLGKIPLFFMQSNGGLIHAQRFQGKDSLFSGPAGGVIGMIKTSQLAGFNEVIGFDMGGTSTDVSHFAGEYERSYSYEFSGVHIRTPMMLIHTIAAGGGSILNFDGQRYTVGPQSAGANPGPACYRRGGPLTITDCNVLLGKIQPQFFPKVFGTSANQEIDVLVVKKHFQDLAKQIQQATGSEKTVEHIAESYLNIAVENMANAIKKISVQRGYDVRRHVLNCFGGAAGQHACRVADTLGIKKILIHPLAGVLSAYGMGLAEIGVLHEQAIERPLQRGILSFLRAKFKKIEQRAQKELKAQGLAKKTMICNRQVHLRYEGSDTMLHVLFGTIKSMRQAFIEQHRKTFGFASPRKKLIVEAISIECTISSTTSVTLTEEGTQNRSKQEIPQHEAVKIFTQGSYHEAPVYVREELIPGDCIQGCAVITEANATTIVEPGWHAEMTAQKDLLLTRYQTLAARKINTQVDPAMLEVFNNRFMNIAEQMGEVLRKTASSVNIKERLDFSCAIFDEQGELVANAPHIPVHLGSMSDSVKSILKNNPQMHSNDVYVLNAPYNGGTHLPDITLITPVFDKQGNTLLFLVGSRGHHADIGGITPGSIPAESKTVEEEGVLINNFKIMDQGRFLERATLNLLTKANYPARNPHQNLEDFKAQIAANACGVQGLLDLTAQFGLDVVHAYMGHVRDNATLSVERLLGNLHNGHFTYALDDGSQIKVALNIHRKTKKIRIDFTGSSGQHPGNFNAPTAICKAAVLYVLRCLIAEKIPLNNGCFVPLELLIPEQSILNPSYPAAVVAGNVETSQCIVDTLFGALGVVAASQGTCNNFTFGNKEFQYYETICGGAGAGADFDGASAVHTHMTNTYLTDPEVLEWRFPVLLEEFSIRKGSGGSGLHRGGDGVVRRIRFLEKMIANIISSHRVIPPYGMHGGASGKPGRNWVQRADGRIEDFGSCAQVKMQPGDVFIIETPGGGGYGKL</sequence>
<dbReference type="GO" id="GO:0017168">
    <property type="term" value="F:5-oxoprolinase (ATP-hydrolyzing) activity"/>
    <property type="evidence" value="ECO:0007669"/>
    <property type="project" value="TreeGrafter"/>
</dbReference>
<dbReference type="STRING" id="460.Lstg_2391"/>
<evidence type="ECO:0000259" key="5">
    <source>
        <dbReference type="Pfam" id="PF19278"/>
    </source>
</evidence>
<evidence type="ECO:0000313" key="6">
    <source>
        <dbReference type="EMBL" id="KTD75712.1"/>
    </source>
</evidence>
<dbReference type="GO" id="GO:0018710">
    <property type="term" value="F:acetone carboxylase activity"/>
    <property type="evidence" value="ECO:0007669"/>
    <property type="project" value="UniProtKB-EC"/>
</dbReference>
<dbReference type="Pfam" id="PF05378">
    <property type="entry name" value="Hydant_A_N"/>
    <property type="match status" value="1"/>
</dbReference>
<feature type="domain" description="Hydantoinase A/oxoprolinase" evidence="2">
    <location>
        <begin position="203"/>
        <end position="488"/>
    </location>
</feature>
<dbReference type="EMBL" id="LNYZ01000020">
    <property type="protein sequence ID" value="KTD75712.1"/>
    <property type="molecule type" value="Genomic_DNA"/>
</dbReference>
<dbReference type="Proteomes" id="UP000255110">
    <property type="component" value="Unassembled WGS sequence"/>
</dbReference>
<dbReference type="InterPro" id="IPR003692">
    <property type="entry name" value="Hydantoinase_B"/>
</dbReference>
<evidence type="ECO:0000313" key="8">
    <source>
        <dbReference type="Proteomes" id="UP000054820"/>
    </source>
</evidence>
<evidence type="ECO:0000259" key="3">
    <source>
        <dbReference type="Pfam" id="PF02538"/>
    </source>
</evidence>
<evidence type="ECO:0000259" key="4">
    <source>
        <dbReference type="Pfam" id="PF05378"/>
    </source>
</evidence>
<evidence type="ECO:0000256" key="1">
    <source>
        <dbReference type="ARBA" id="ARBA00010403"/>
    </source>
</evidence>